<dbReference type="AlphaFoldDB" id="A0A4V5ZZP5"/>
<evidence type="ECO:0000256" key="1">
    <source>
        <dbReference type="SAM" id="MobiDB-lite"/>
    </source>
</evidence>
<sequence length="378" mass="42420">MIAIKTRYIDELDCDPAEEKRWHQWFIVLCIYCAFMCAAIIGYAVYNREEIFDDFMDDDEEFQLEERLASKTRGKRDNVKAFFLRKKFKDDPRVKKREAEMMKLKVGSKPSGDIRQRVGARASVMSFLSRVRGPSKTIVKNDIEMGSATNLKRQPSNTAAHGMTHDPKNAFVAHLEHEKKISKAASKKRVRRRSKRSRSRKRSSKTSSNGSKAGSKNSRKRLKKAKKSRLGGRKKTSKTRSKYSKTDLKDSKTGSKPDRNRLKKAKKSRSGVRKKTSKTISKDSKTGLKDSKTSLKEALTATPKDGSKKPPVKKDEKLRPGGPKRISKTSSKGSKKVLKPAPKAALNDDPKKSPAKKVTSTHSKTGSEFSKTGGPSDV</sequence>
<accession>A0A4V5ZZP5</accession>
<feature type="compositionally biased region" description="Basic and acidic residues" evidence="1">
    <location>
        <begin position="280"/>
        <end position="295"/>
    </location>
</feature>
<keyword evidence="4" id="KW-1185">Reference proteome</keyword>
<evidence type="ECO:0000313" key="3">
    <source>
        <dbReference type="EMBL" id="TKR67735.1"/>
    </source>
</evidence>
<feature type="compositionally biased region" description="Low complexity" evidence="1">
    <location>
        <begin position="205"/>
        <end position="216"/>
    </location>
</feature>
<keyword evidence="2" id="KW-1133">Transmembrane helix</keyword>
<keyword evidence="2" id="KW-0472">Membrane</keyword>
<feature type="compositionally biased region" description="Basic and acidic residues" evidence="1">
    <location>
        <begin position="244"/>
        <end position="260"/>
    </location>
</feature>
<feature type="compositionally biased region" description="Polar residues" evidence="1">
    <location>
        <begin position="358"/>
        <end position="370"/>
    </location>
</feature>
<proteinExistence type="predicted"/>
<feature type="compositionally biased region" description="Basic residues" evidence="1">
    <location>
        <begin position="261"/>
        <end position="277"/>
    </location>
</feature>
<evidence type="ECO:0000256" key="2">
    <source>
        <dbReference type="SAM" id="Phobius"/>
    </source>
</evidence>
<evidence type="ECO:0000313" key="4">
    <source>
        <dbReference type="Proteomes" id="UP000298663"/>
    </source>
</evidence>
<name>A0A4V5ZZP5_STECR</name>
<feature type="compositionally biased region" description="Basic residues" evidence="1">
    <location>
        <begin position="217"/>
        <end position="243"/>
    </location>
</feature>
<feature type="compositionally biased region" description="Basic residues" evidence="1">
    <location>
        <begin position="182"/>
        <end position="204"/>
    </location>
</feature>
<protein>
    <submittedName>
        <fullName evidence="3">Uncharacterized protein</fullName>
    </submittedName>
</protein>
<gene>
    <name evidence="3" type="ORF">L596_023839</name>
</gene>
<comment type="caution">
    <text evidence="3">The sequence shown here is derived from an EMBL/GenBank/DDBJ whole genome shotgun (WGS) entry which is preliminary data.</text>
</comment>
<feature type="region of interest" description="Disordered" evidence="1">
    <location>
        <begin position="144"/>
        <end position="165"/>
    </location>
</feature>
<dbReference type="EMBL" id="AZBU02000008">
    <property type="protein sequence ID" value="TKR67735.1"/>
    <property type="molecule type" value="Genomic_DNA"/>
</dbReference>
<reference evidence="3 4" key="1">
    <citation type="journal article" date="2015" name="Genome Biol.">
        <title>Comparative genomics of Steinernema reveals deeply conserved gene regulatory networks.</title>
        <authorList>
            <person name="Dillman A.R."/>
            <person name="Macchietto M."/>
            <person name="Porter C.F."/>
            <person name="Rogers A."/>
            <person name="Williams B."/>
            <person name="Antoshechkin I."/>
            <person name="Lee M.M."/>
            <person name="Goodwin Z."/>
            <person name="Lu X."/>
            <person name="Lewis E.E."/>
            <person name="Goodrich-Blair H."/>
            <person name="Stock S.P."/>
            <person name="Adams B.J."/>
            <person name="Sternberg P.W."/>
            <person name="Mortazavi A."/>
        </authorList>
    </citation>
    <scope>NUCLEOTIDE SEQUENCE [LARGE SCALE GENOMIC DNA]</scope>
    <source>
        <strain evidence="3 4">ALL</strain>
    </source>
</reference>
<feature type="region of interest" description="Disordered" evidence="1">
    <location>
        <begin position="179"/>
        <end position="378"/>
    </location>
</feature>
<organism evidence="3 4">
    <name type="scientific">Steinernema carpocapsae</name>
    <name type="common">Entomopathogenic nematode</name>
    <dbReference type="NCBI Taxonomy" id="34508"/>
    <lineage>
        <taxon>Eukaryota</taxon>
        <taxon>Metazoa</taxon>
        <taxon>Ecdysozoa</taxon>
        <taxon>Nematoda</taxon>
        <taxon>Chromadorea</taxon>
        <taxon>Rhabditida</taxon>
        <taxon>Tylenchina</taxon>
        <taxon>Panagrolaimomorpha</taxon>
        <taxon>Strongyloidoidea</taxon>
        <taxon>Steinernematidae</taxon>
        <taxon>Steinernema</taxon>
    </lineage>
</organism>
<feature type="compositionally biased region" description="Polar residues" evidence="1">
    <location>
        <begin position="147"/>
        <end position="159"/>
    </location>
</feature>
<feature type="compositionally biased region" description="Basic and acidic residues" evidence="1">
    <location>
        <begin position="305"/>
        <end position="319"/>
    </location>
</feature>
<keyword evidence="2" id="KW-0812">Transmembrane</keyword>
<reference evidence="3 4" key="2">
    <citation type="journal article" date="2019" name="G3 (Bethesda)">
        <title>Hybrid Assembly of the Genome of the Entomopathogenic Nematode Steinernema carpocapsae Identifies the X-Chromosome.</title>
        <authorList>
            <person name="Serra L."/>
            <person name="Macchietto M."/>
            <person name="Macias-Munoz A."/>
            <person name="McGill C.J."/>
            <person name="Rodriguez I.M."/>
            <person name="Rodriguez B."/>
            <person name="Murad R."/>
            <person name="Mortazavi A."/>
        </authorList>
    </citation>
    <scope>NUCLEOTIDE SEQUENCE [LARGE SCALE GENOMIC DNA]</scope>
    <source>
        <strain evidence="3 4">ALL</strain>
    </source>
</reference>
<feature type="transmembrane region" description="Helical" evidence="2">
    <location>
        <begin position="25"/>
        <end position="46"/>
    </location>
</feature>
<dbReference type="Proteomes" id="UP000298663">
    <property type="component" value="Unassembled WGS sequence"/>
</dbReference>